<gene>
    <name evidence="9" type="ORF">LC1Nh_0842</name>
</gene>
<dbReference type="InterPro" id="IPR050947">
    <property type="entry name" value="Archaeal_histone_HMF"/>
</dbReference>
<dbReference type="GO" id="GO:0046982">
    <property type="term" value="F:protein heterodimerization activity"/>
    <property type="evidence" value="ECO:0007669"/>
    <property type="project" value="InterPro"/>
</dbReference>
<organism evidence="9 10">
    <name type="scientific">Candidatus Nanohalobium constans</name>
    <dbReference type="NCBI Taxonomy" id="2565781"/>
    <lineage>
        <taxon>Archaea</taxon>
        <taxon>Candidatus Nanohalarchaeota</taxon>
        <taxon>Candidatus Nanohalobia</taxon>
        <taxon>Candidatus Nanohalobiales</taxon>
        <taxon>Candidatus Nanohalobiaceae</taxon>
        <taxon>Candidatus Nanohalobium</taxon>
    </lineage>
</organism>
<keyword evidence="7" id="KW-0175">Coiled coil</keyword>
<dbReference type="Gene3D" id="1.10.20.10">
    <property type="entry name" value="Histone, subunit A"/>
    <property type="match status" value="1"/>
</dbReference>
<evidence type="ECO:0000313" key="9">
    <source>
        <dbReference type="EMBL" id="QGA80726.1"/>
    </source>
</evidence>
<feature type="domain" description="Transcription factor CBF/NF-Y/archaeal histone" evidence="8">
    <location>
        <begin position="4"/>
        <end position="66"/>
    </location>
</feature>
<comment type="subcellular location">
    <subcellularLocation>
        <location evidence="1">Chromosome</location>
    </subcellularLocation>
    <subcellularLocation>
        <location evidence="2">Cytoplasm</location>
    </subcellularLocation>
</comment>
<evidence type="ECO:0000256" key="1">
    <source>
        <dbReference type="ARBA" id="ARBA00004286"/>
    </source>
</evidence>
<dbReference type="KEGG" id="ncon:LC1Nh_0842"/>
<dbReference type="GO" id="GO:0003677">
    <property type="term" value="F:DNA binding"/>
    <property type="evidence" value="ECO:0007669"/>
    <property type="project" value="UniProtKB-KW"/>
</dbReference>
<evidence type="ECO:0000256" key="4">
    <source>
        <dbReference type="ARBA" id="ARBA00022454"/>
    </source>
</evidence>
<evidence type="ECO:0000256" key="3">
    <source>
        <dbReference type="ARBA" id="ARBA00008264"/>
    </source>
</evidence>
<dbReference type="InterPro" id="IPR003958">
    <property type="entry name" value="CBFA_NFYB_domain"/>
</dbReference>
<dbReference type="Pfam" id="PF00808">
    <property type="entry name" value="CBFD_NFYB_HMF"/>
    <property type="match status" value="1"/>
</dbReference>
<dbReference type="SUPFAM" id="SSF47113">
    <property type="entry name" value="Histone-fold"/>
    <property type="match status" value="1"/>
</dbReference>
<proteinExistence type="inferred from homology"/>
<evidence type="ECO:0000259" key="8">
    <source>
        <dbReference type="Pfam" id="PF00808"/>
    </source>
</evidence>
<evidence type="ECO:0000256" key="6">
    <source>
        <dbReference type="ARBA" id="ARBA00023125"/>
    </source>
</evidence>
<sequence length="68" mass="7635">MIKMSLPNAPVERILRNAGAERVSKDAVEELRNALEDLGEEISRDAIQMADHAERNTVKKEDIDMATQ</sequence>
<dbReference type="InterPro" id="IPR050004">
    <property type="entry name" value="HmfB-like"/>
</dbReference>
<comment type="similarity">
    <text evidence="3">Belongs to the archaeal histone HMF family.</text>
</comment>
<dbReference type="PANTHER" id="PTHR47828:SF1">
    <property type="entry name" value="ARCHAEAL HISTONE A"/>
    <property type="match status" value="1"/>
</dbReference>
<accession>A0A5Q0UGM6</accession>
<evidence type="ECO:0000256" key="2">
    <source>
        <dbReference type="ARBA" id="ARBA00004496"/>
    </source>
</evidence>
<keyword evidence="4" id="KW-0158">Chromosome</keyword>
<dbReference type="GO" id="GO:0005694">
    <property type="term" value="C:chromosome"/>
    <property type="evidence" value="ECO:0007669"/>
    <property type="project" value="UniProtKB-SubCell"/>
</dbReference>
<keyword evidence="10" id="KW-1185">Reference proteome</keyword>
<dbReference type="AlphaFoldDB" id="A0A5Q0UGM6"/>
<keyword evidence="5" id="KW-0963">Cytoplasm</keyword>
<reference evidence="10" key="1">
    <citation type="submission" date="2019-05" db="EMBL/GenBank/DDBJ databases">
        <title>Candidatus Nanohalobium constans, a novel model system to study the DPANN nano-sized archaea: genomic and physiological characterization of a nanoarchaeon co-cultured with its chitinotrophic host.</title>
        <authorList>
            <person name="La Cono V."/>
            <person name="Arcadi E."/>
            <person name="Crisafi F."/>
            <person name="Denaro R."/>
            <person name="La Spada G."/>
            <person name="Messina E."/>
            <person name="Smedile F."/>
            <person name="Toshchakov S.V."/>
            <person name="Shevchenko M.A."/>
            <person name="Golyshin P.N."/>
            <person name="Golyshina O.V."/>
            <person name="Ferrer M."/>
            <person name="Rohde M."/>
            <person name="Mushegian A."/>
            <person name="Sorokin D.Y."/>
            <person name="Giuliano L."/>
            <person name="Yakimov M.M."/>
        </authorList>
    </citation>
    <scope>NUCLEOTIDE SEQUENCE [LARGE SCALE GENOMIC DNA]</scope>
    <source>
        <strain evidence="10">LC1Nh</strain>
    </source>
</reference>
<evidence type="ECO:0000256" key="5">
    <source>
        <dbReference type="ARBA" id="ARBA00022490"/>
    </source>
</evidence>
<protein>
    <submittedName>
        <fullName evidence="9">Archaeal histone H3/H4</fullName>
    </submittedName>
</protein>
<name>A0A5Q0UGM6_9ARCH</name>
<evidence type="ECO:0000256" key="7">
    <source>
        <dbReference type="SAM" id="Coils"/>
    </source>
</evidence>
<dbReference type="NCBIfam" id="NF043032">
    <property type="entry name" value="archaea_histone"/>
    <property type="match status" value="1"/>
</dbReference>
<dbReference type="GO" id="GO:0005737">
    <property type="term" value="C:cytoplasm"/>
    <property type="evidence" value="ECO:0007669"/>
    <property type="project" value="UniProtKB-SubCell"/>
</dbReference>
<dbReference type="Proteomes" id="UP000377803">
    <property type="component" value="Chromosome"/>
</dbReference>
<keyword evidence="6" id="KW-0238">DNA-binding</keyword>
<dbReference type="InterPro" id="IPR009072">
    <property type="entry name" value="Histone-fold"/>
</dbReference>
<dbReference type="PANTHER" id="PTHR47828">
    <property type="entry name" value="ARCHAEAL HISTONE A"/>
    <property type="match status" value="1"/>
</dbReference>
<evidence type="ECO:0000313" key="10">
    <source>
        <dbReference type="Proteomes" id="UP000377803"/>
    </source>
</evidence>
<feature type="coiled-coil region" evidence="7">
    <location>
        <begin position="21"/>
        <end position="48"/>
    </location>
</feature>
<dbReference type="CDD" id="cd22909">
    <property type="entry name" value="HFD_archaea_histone-like"/>
    <property type="match status" value="1"/>
</dbReference>
<dbReference type="EMBL" id="CP040089">
    <property type="protein sequence ID" value="QGA80726.1"/>
    <property type="molecule type" value="Genomic_DNA"/>
</dbReference>